<feature type="transmembrane region" description="Helical" evidence="5">
    <location>
        <begin position="139"/>
        <end position="157"/>
    </location>
</feature>
<dbReference type="AlphaFoldDB" id="A0A1I0F446"/>
<comment type="subcellular location">
    <subcellularLocation>
        <location evidence="1">Membrane</location>
        <topology evidence="1">Multi-pass membrane protein</topology>
    </subcellularLocation>
</comment>
<evidence type="ECO:0000256" key="4">
    <source>
        <dbReference type="ARBA" id="ARBA00023136"/>
    </source>
</evidence>
<dbReference type="GO" id="GO:0016874">
    <property type="term" value="F:ligase activity"/>
    <property type="evidence" value="ECO:0007669"/>
    <property type="project" value="UniProtKB-KW"/>
</dbReference>
<evidence type="ECO:0000313" key="8">
    <source>
        <dbReference type="Proteomes" id="UP000181981"/>
    </source>
</evidence>
<feature type="domain" description="O-antigen ligase-related" evidence="6">
    <location>
        <begin position="244"/>
        <end position="405"/>
    </location>
</feature>
<gene>
    <name evidence="7" type="ORF">SAMN05444285_11575</name>
</gene>
<dbReference type="PANTHER" id="PTHR37422">
    <property type="entry name" value="TEICHURONIC ACID BIOSYNTHESIS PROTEIN TUAE"/>
    <property type="match status" value="1"/>
</dbReference>
<dbReference type="OrthoDB" id="871774at2"/>
<feature type="transmembrane region" description="Helical" evidence="5">
    <location>
        <begin position="211"/>
        <end position="229"/>
    </location>
</feature>
<feature type="transmembrane region" description="Helical" evidence="5">
    <location>
        <begin position="169"/>
        <end position="186"/>
    </location>
</feature>
<dbReference type="Pfam" id="PF04932">
    <property type="entry name" value="Wzy_C"/>
    <property type="match status" value="1"/>
</dbReference>
<dbReference type="GO" id="GO:0016020">
    <property type="term" value="C:membrane"/>
    <property type="evidence" value="ECO:0007669"/>
    <property type="project" value="UniProtKB-SubCell"/>
</dbReference>
<feature type="transmembrane region" description="Helical" evidence="5">
    <location>
        <begin position="40"/>
        <end position="63"/>
    </location>
</feature>
<feature type="transmembrane region" description="Helical" evidence="5">
    <location>
        <begin position="236"/>
        <end position="253"/>
    </location>
</feature>
<dbReference type="InterPro" id="IPR051533">
    <property type="entry name" value="WaaL-like"/>
</dbReference>
<feature type="transmembrane region" description="Helical" evidence="5">
    <location>
        <begin position="75"/>
        <end position="97"/>
    </location>
</feature>
<feature type="transmembrane region" description="Helical" evidence="5">
    <location>
        <begin position="109"/>
        <end position="127"/>
    </location>
</feature>
<feature type="transmembrane region" description="Helical" evidence="5">
    <location>
        <begin position="283"/>
        <end position="303"/>
    </location>
</feature>
<dbReference type="PANTHER" id="PTHR37422:SF13">
    <property type="entry name" value="LIPOPOLYSACCHARIDE BIOSYNTHESIS PROTEIN PA4999-RELATED"/>
    <property type="match status" value="1"/>
</dbReference>
<reference evidence="7 8" key="1">
    <citation type="submission" date="2016-10" db="EMBL/GenBank/DDBJ databases">
        <authorList>
            <person name="de Groot N.N."/>
        </authorList>
    </citation>
    <scope>NUCLEOTIDE SEQUENCE [LARGE SCALE GENOMIC DNA]</scope>
    <source>
        <strain evidence="7 8">DSM 25947</strain>
    </source>
</reference>
<feature type="transmembrane region" description="Helical" evidence="5">
    <location>
        <begin position="6"/>
        <end position="28"/>
    </location>
</feature>
<organism evidence="7 8">
    <name type="scientific">Draconibacterium orientale</name>
    <dbReference type="NCBI Taxonomy" id="1168034"/>
    <lineage>
        <taxon>Bacteria</taxon>
        <taxon>Pseudomonadati</taxon>
        <taxon>Bacteroidota</taxon>
        <taxon>Bacteroidia</taxon>
        <taxon>Marinilabiliales</taxon>
        <taxon>Prolixibacteraceae</taxon>
        <taxon>Draconibacterium</taxon>
    </lineage>
</organism>
<name>A0A1I0F446_9BACT</name>
<proteinExistence type="predicted"/>
<dbReference type="RefSeq" id="WP_038555734.1">
    <property type="nucleotide sequence ID" value="NZ_FOHT01000015.1"/>
</dbReference>
<feature type="transmembrane region" description="Helical" evidence="5">
    <location>
        <begin position="456"/>
        <end position="474"/>
    </location>
</feature>
<accession>A0A1I0F446</accession>
<evidence type="ECO:0000256" key="1">
    <source>
        <dbReference type="ARBA" id="ARBA00004141"/>
    </source>
</evidence>
<feature type="transmembrane region" description="Helical" evidence="5">
    <location>
        <begin position="397"/>
        <end position="415"/>
    </location>
</feature>
<evidence type="ECO:0000256" key="5">
    <source>
        <dbReference type="SAM" id="Phobius"/>
    </source>
</evidence>
<evidence type="ECO:0000256" key="2">
    <source>
        <dbReference type="ARBA" id="ARBA00022692"/>
    </source>
</evidence>
<keyword evidence="7" id="KW-0436">Ligase</keyword>
<dbReference type="EMBL" id="FOHT01000015">
    <property type="protein sequence ID" value="SET52829.1"/>
    <property type="molecule type" value="Genomic_DNA"/>
</dbReference>
<sequence>MPQKTIIRIALFYLISIGFIALNLWVVVEKHMLYANVLPLVFVVILLAVFSFDKLVFLIAFLAPLSIPLREYLPGIGFDMYIPTEPLLFGLLLLFILKVIQERQFDRKILLHPVSLAVYLNLFWILITSVTSTMPLVSFKFLLMRIWFVVGLYLLTAKIFKDGKNMEKYVWLYVIPLMLVIFYSTYRHLGYGLWDKQAAHFVVSPFYRDHTSYGAATAIYIPFLVMFILSKSYSKNIRLLAAGALAAVTLGFLLSYSRAAWLSIIVAFGVWSIIKLRIRFKPLFITLITIIGLFLAFQSQILMKLEQNSEESSANMMTHISSMSNISSDASNLERINRWSCAVRMFADKPVVGYGPGTYMFKYARYQLSKDRTIISTNSADGGNAHSEYLGPMAESGVLGLATYLLIIILVIYTAVNTYTRLTDYRLRSIVLAALVGLVTYYIHGFLNNFLDTDKISVPFWGFTAMIVAIDILSRKQEKDTEPKQLTESDISDQS</sequence>
<keyword evidence="3 5" id="KW-1133">Transmembrane helix</keyword>
<evidence type="ECO:0000259" key="6">
    <source>
        <dbReference type="Pfam" id="PF04932"/>
    </source>
</evidence>
<feature type="transmembrane region" description="Helical" evidence="5">
    <location>
        <begin position="427"/>
        <end position="444"/>
    </location>
</feature>
<evidence type="ECO:0000256" key="3">
    <source>
        <dbReference type="ARBA" id="ARBA00022989"/>
    </source>
</evidence>
<dbReference type="InterPro" id="IPR007016">
    <property type="entry name" value="O-antigen_ligase-rel_domated"/>
</dbReference>
<dbReference type="Proteomes" id="UP000181981">
    <property type="component" value="Unassembled WGS sequence"/>
</dbReference>
<keyword evidence="4 5" id="KW-0472">Membrane</keyword>
<evidence type="ECO:0000313" key="7">
    <source>
        <dbReference type="EMBL" id="SET52829.1"/>
    </source>
</evidence>
<keyword evidence="2 5" id="KW-0812">Transmembrane</keyword>
<protein>
    <submittedName>
        <fullName evidence="7">O-antigen ligase</fullName>
    </submittedName>
</protein>
<feature type="transmembrane region" description="Helical" evidence="5">
    <location>
        <begin position="259"/>
        <end position="276"/>
    </location>
</feature>